<dbReference type="PROSITE" id="PS00041">
    <property type="entry name" value="HTH_ARAC_FAMILY_1"/>
    <property type="match status" value="1"/>
</dbReference>
<name>A0A9X3UQS6_9HYPH</name>
<keyword evidence="4" id="KW-1133">Transmembrane helix</keyword>
<dbReference type="InterPro" id="IPR050204">
    <property type="entry name" value="AraC_XylS_family_regulators"/>
</dbReference>
<keyword evidence="7" id="KW-1185">Reference proteome</keyword>
<evidence type="ECO:0000256" key="2">
    <source>
        <dbReference type="ARBA" id="ARBA00023125"/>
    </source>
</evidence>
<dbReference type="PANTHER" id="PTHR46796:SF7">
    <property type="entry name" value="ARAC FAMILY TRANSCRIPTIONAL REGULATOR"/>
    <property type="match status" value="1"/>
</dbReference>
<dbReference type="PANTHER" id="PTHR46796">
    <property type="entry name" value="HTH-TYPE TRANSCRIPTIONAL ACTIVATOR RHAS-RELATED"/>
    <property type="match status" value="1"/>
</dbReference>
<keyword evidence="3" id="KW-0804">Transcription</keyword>
<dbReference type="PRINTS" id="PR00032">
    <property type="entry name" value="HTHARAC"/>
</dbReference>
<dbReference type="Proteomes" id="UP001151234">
    <property type="component" value="Unassembled WGS sequence"/>
</dbReference>
<dbReference type="InterPro" id="IPR011051">
    <property type="entry name" value="RmlC_Cupin_sf"/>
</dbReference>
<dbReference type="GO" id="GO:0003700">
    <property type="term" value="F:DNA-binding transcription factor activity"/>
    <property type="evidence" value="ECO:0007669"/>
    <property type="project" value="InterPro"/>
</dbReference>
<dbReference type="InterPro" id="IPR032783">
    <property type="entry name" value="AraC_lig"/>
</dbReference>
<dbReference type="Pfam" id="PF12852">
    <property type="entry name" value="Cupin_6"/>
    <property type="match status" value="1"/>
</dbReference>
<evidence type="ECO:0000313" key="6">
    <source>
        <dbReference type="EMBL" id="MDA5401459.1"/>
    </source>
</evidence>
<dbReference type="PROSITE" id="PS01124">
    <property type="entry name" value="HTH_ARAC_FAMILY_2"/>
    <property type="match status" value="1"/>
</dbReference>
<dbReference type="AlphaFoldDB" id="A0A9X3UQS6"/>
<dbReference type="SUPFAM" id="SSF51182">
    <property type="entry name" value="RmlC-like cupins"/>
    <property type="match status" value="1"/>
</dbReference>
<dbReference type="Pfam" id="PF12833">
    <property type="entry name" value="HTH_18"/>
    <property type="match status" value="1"/>
</dbReference>
<keyword evidence="1" id="KW-0805">Transcription regulation</keyword>
<organism evidence="6 7">
    <name type="scientific">Hoeflea prorocentri</name>
    <dbReference type="NCBI Taxonomy" id="1922333"/>
    <lineage>
        <taxon>Bacteria</taxon>
        <taxon>Pseudomonadati</taxon>
        <taxon>Pseudomonadota</taxon>
        <taxon>Alphaproteobacteria</taxon>
        <taxon>Hyphomicrobiales</taxon>
        <taxon>Rhizobiaceae</taxon>
        <taxon>Hoeflea</taxon>
    </lineage>
</organism>
<accession>A0A9X3UQS6</accession>
<keyword evidence="2" id="KW-0238">DNA-binding</keyword>
<dbReference type="SUPFAM" id="SSF46689">
    <property type="entry name" value="Homeodomain-like"/>
    <property type="match status" value="2"/>
</dbReference>
<keyword evidence="4" id="KW-0472">Membrane</keyword>
<reference evidence="6" key="1">
    <citation type="submission" date="2022-11" db="EMBL/GenBank/DDBJ databases">
        <title>Draft genome sequence of Hoeflea poritis E7-10 and Hoeflea prorocentri PM5-8, separated from scleractinian coral Porites lutea and marine dinoflagellate.</title>
        <authorList>
            <person name="Zhang G."/>
            <person name="Wei Q."/>
            <person name="Cai L."/>
        </authorList>
    </citation>
    <scope>NUCLEOTIDE SEQUENCE</scope>
    <source>
        <strain evidence="6">PM5-8</strain>
    </source>
</reference>
<evidence type="ECO:0000259" key="5">
    <source>
        <dbReference type="PROSITE" id="PS01124"/>
    </source>
</evidence>
<dbReference type="Gene3D" id="1.10.10.60">
    <property type="entry name" value="Homeodomain-like"/>
    <property type="match status" value="2"/>
</dbReference>
<feature type="domain" description="HTH araC/xylS-type" evidence="5">
    <location>
        <begin position="349"/>
        <end position="448"/>
    </location>
</feature>
<dbReference type="SMART" id="SM00342">
    <property type="entry name" value="HTH_ARAC"/>
    <property type="match status" value="1"/>
</dbReference>
<evidence type="ECO:0000313" key="7">
    <source>
        <dbReference type="Proteomes" id="UP001151234"/>
    </source>
</evidence>
<dbReference type="InterPro" id="IPR020449">
    <property type="entry name" value="Tscrpt_reg_AraC-type_HTH"/>
</dbReference>
<dbReference type="GO" id="GO:0043565">
    <property type="term" value="F:sequence-specific DNA binding"/>
    <property type="evidence" value="ECO:0007669"/>
    <property type="project" value="InterPro"/>
</dbReference>
<protein>
    <submittedName>
        <fullName evidence="6">AraC family transcriptional regulator</fullName>
    </submittedName>
</protein>
<keyword evidence="4" id="KW-0812">Transmembrane</keyword>
<gene>
    <name evidence="6" type="ORF">OQ273_22995</name>
</gene>
<evidence type="ECO:0000256" key="1">
    <source>
        <dbReference type="ARBA" id="ARBA00023015"/>
    </source>
</evidence>
<evidence type="ECO:0000256" key="4">
    <source>
        <dbReference type="SAM" id="Phobius"/>
    </source>
</evidence>
<dbReference type="InterPro" id="IPR018062">
    <property type="entry name" value="HTH_AraC-typ_CS"/>
</dbReference>
<proteinExistence type="predicted"/>
<dbReference type="InterPro" id="IPR009057">
    <property type="entry name" value="Homeodomain-like_sf"/>
</dbReference>
<dbReference type="RefSeq" id="WP_267993444.1">
    <property type="nucleotide sequence ID" value="NZ_JAPJZI010000002.1"/>
</dbReference>
<sequence>MPDRLRGHPFDAQTPHDASESRFTSIWGECACGFGNWLCAIVSFVYVIVSITAAGRNRADNGDSRQWRPWILCAEAGNSQSSGLSNKNPGVPNIDRWFRLQTIEHVKRIGCNFQHNEVKALQEFESGLYVQTAERRITAVDVVSDILNNITARNRVTGLLRLQGDWAFESPEADEAVFHLIFKGSACVTFKGETIRLEEGDMTMFTRGHAHVLGSAPDAPKVTFAENDTRVRMHAVESGEISGVEKQADGPETSIICARFNFSSQTAKNLIETFPDHATLSGLGDETFASFEPMLRRAAAEAHSDQLGALAELDSLVNLLYLSFMRRWLTRSSPEQIGWLKGLHDPQVAKALQAMHESPSRNWSVQELASEVAMSRSTFAARFSRTTGETPLRYLTRWRMILAARQLEMEPNRSINRIALSVGYDSGASFSATFKRLFGKSPGAWRRGLALPEEARKKSA</sequence>
<comment type="caution">
    <text evidence="6">The sequence shown here is derived from an EMBL/GenBank/DDBJ whole genome shotgun (WGS) entry which is preliminary data.</text>
</comment>
<dbReference type="InterPro" id="IPR018060">
    <property type="entry name" value="HTH_AraC"/>
</dbReference>
<dbReference type="EMBL" id="JAPJZI010000002">
    <property type="protein sequence ID" value="MDA5401459.1"/>
    <property type="molecule type" value="Genomic_DNA"/>
</dbReference>
<feature type="transmembrane region" description="Helical" evidence="4">
    <location>
        <begin position="34"/>
        <end position="55"/>
    </location>
</feature>
<evidence type="ECO:0000256" key="3">
    <source>
        <dbReference type="ARBA" id="ARBA00023163"/>
    </source>
</evidence>